<dbReference type="InterPro" id="IPR036397">
    <property type="entry name" value="RNaseH_sf"/>
</dbReference>
<dbReference type="InterPro" id="IPR012337">
    <property type="entry name" value="RNaseH-like_sf"/>
</dbReference>
<dbReference type="SUPFAM" id="SSF53098">
    <property type="entry name" value="Ribonuclease H-like"/>
    <property type="match status" value="1"/>
</dbReference>
<dbReference type="GO" id="GO:0003676">
    <property type="term" value="F:nucleic acid binding"/>
    <property type="evidence" value="ECO:0007669"/>
    <property type="project" value="InterPro"/>
</dbReference>
<evidence type="ECO:0000259" key="1">
    <source>
        <dbReference type="PROSITE" id="PS50994"/>
    </source>
</evidence>
<dbReference type="EMBL" id="GAKP01020778">
    <property type="protein sequence ID" value="JAC38174.1"/>
    <property type="molecule type" value="Transcribed_RNA"/>
</dbReference>
<dbReference type="InterPro" id="IPR001584">
    <property type="entry name" value="Integrase_cat-core"/>
</dbReference>
<accession>A0A034V6M9</accession>
<dbReference type="OrthoDB" id="8016172at2759"/>
<feature type="domain" description="Integrase catalytic" evidence="1">
    <location>
        <begin position="1"/>
        <end position="151"/>
    </location>
</feature>
<proteinExistence type="predicted"/>
<sequence length="257" mass="28791">MECVNSSSGPAGNTTVSVALKPLRAYSTAQYFFAHSFYTQWICQFGSPLTITTDQGLQFESALFTSLSRMLGIHRIRTTPYHPQSNGLVERWHRTLKAALMCNNEAPWPDMLPSVLLGLRTAYKPDLRASPAEMLFGTTLRIPGDFFATAGTPGDPQTFVGKYRQIIQAIKPTPTAHHTKHKLFLLKNLDTCTHVFKRVDSIKKPLEQPYTGPHEVIQRVNDKNYIIRINGADKTVSIDMLKPAYIELTDTHQAPSC</sequence>
<name>A0A034V6M9_BACDO</name>
<protein>
    <submittedName>
        <fullName evidence="2">Pro-Pol polyprotein</fullName>
    </submittedName>
</protein>
<dbReference type="Gene3D" id="3.30.420.10">
    <property type="entry name" value="Ribonuclease H-like superfamily/Ribonuclease H"/>
    <property type="match status" value="1"/>
</dbReference>
<reference evidence="2" key="1">
    <citation type="journal article" date="2014" name="BMC Genomics">
        <title>Characterizing the developmental transcriptome of the oriental fruit fly, Bactrocera dorsalis (Diptera: Tephritidae) through comparative genomic analysis with Drosophila melanogaster utilizing modENCODE datasets.</title>
        <authorList>
            <person name="Geib S.M."/>
            <person name="Calla B."/>
            <person name="Hall B."/>
            <person name="Hou S."/>
            <person name="Manoukis N.C."/>
        </authorList>
    </citation>
    <scope>NUCLEOTIDE SEQUENCE</scope>
    <source>
        <strain evidence="2">Punador</strain>
    </source>
</reference>
<dbReference type="PANTHER" id="PTHR38681:SF1">
    <property type="entry name" value="RETROVIRUS-RELATED POL POLYPROTEIN FROM TRANSPOSON 412-LIKE PROTEIN"/>
    <property type="match status" value="1"/>
</dbReference>
<dbReference type="PANTHER" id="PTHR38681">
    <property type="entry name" value="RETROVIRUS-RELATED POL POLYPROTEIN FROM TRANSPOSON 412-LIKE PROTEIN-RELATED"/>
    <property type="match status" value="1"/>
</dbReference>
<evidence type="ECO:0000313" key="2">
    <source>
        <dbReference type="EMBL" id="JAC38174.1"/>
    </source>
</evidence>
<dbReference type="PROSITE" id="PS50994">
    <property type="entry name" value="INTEGRASE"/>
    <property type="match status" value="1"/>
</dbReference>
<organism evidence="2">
    <name type="scientific">Bactrocera dorsalis</name>
    <name type="common">Oriental fruit fly</name>
    <name type="synonym">Dacus dorsalis</name>
    <dbReference type="NCBI Taxonomy" id="27457"/>
    <lineage>
        <taxon>Eukaryota</taxon>
        <taxon>Metazoa</taxon>
        <taxon>Ecdysozoa</taxon>
        <taxon>Arthropoda</taxon>
        <taxon>Hexapoda</taxon>
        <taxon>Insecta</taxon>
        <taxon>Pterygota</taxon>
        <taxon>Neoptera</taxon>
        <taxon>Endopterygota</taxon>
        <taxon>Diptera</taxon>
        <taxon>Brachycera</taxon>
        <taxon>Muscomorpha</taxon>
        <taxon>Tephritoidea</taxon>
        <taxon>Tephritidae</taxon>
        <taxon>Bactrocera</taxon>
        <taxon>Bactrocera</taxon>
    </lineage>
</organism>
<dbReference type="AlphaFoldDB" id="A0A034V6M9"/>
<dbReference type="GO" id="GO:0015074">
    <property type="term" value="P:DNA integration"/>
    <property type="evidence" value="ECO:0007669"/>
    <property type="project" value="InterPro"/>
</dbReference>
<gene>
    <name evidence="2" type="primary">POL</name>
</gene>